<accession>A0A1I4K3V1</accession>
<protein>
    <submittedName>
        <fullName evidence="2">Uncharacterized protein</fullName>
    </submittedName>
</protein>
<sequence length="45" mass="4999">MDLQALLLDKKKKATENNKSFLKAAKGKANNTSHQMPMRKAGRGK</sequence>
<dbReference type="RefSeq" id="WP_175490523.1">
    <property type="nucleotide sequence ID" value="NZ_FOTS01000015.1"/>
</dbReference>
<dbReference type="Proteomes" id="UP000199520">
    <property type="component" value="Unassembled WGS sequence"/>
</dbReference>
<proteinExistence type="predicted"/>
<name>A0A1I4K3V1_9FIRM</name>
<evidence type="ECO:0000313" key="2">
    <source>
        <dbReference type="EMBL" id="SFL73349.1"/>
    </source>
</evidence>
<reference evidence="3" key="1">
    <citation type="submission" date="2016-10" db="EMBL/GenBank/DDBJ databases">
        <authorList>
            <person name="Varghese N."/>
            <person name="Submissions S."/>
        </authorList>
    </citation>
    <scope>NUCLEOTIDE SEQUENCE [LARGE SCALE GENOMIC DNA]</scope>
    <source>
        <strain evidence="3">DSM 13327</strain>
    </source>
</reference>
<evidence type="ECO:0000256" key="1">
    <source>
        <dbReference type="SAM" id="MobiDB-lite"/>
    </source>
</evidence>
<feature type="region of interest" description="Disordered" evidence="1">
    <location>
        <begin position="22"/>
        <end position="45"/>
    </location>
</feature>
<evidence type="ECO:0000313" key="3">
    <source>
        <dbReference type="Proteomes" id="UP000199520"/>
    </source>
</evidence>
<gene>
    <name evidence="2" type="ORF">SAMN04490355_101597</name>
</gene>
<keyword evidence="3" id="KW-1185">Reference proteome</keyword>
<dbReference type="AlphaFoldDB" id="A0A1I4K3V1"/>
<dbReference type="EMBL" id="FOTS01000015">
    <property type="protein sequence ID" value="SFL73349.1"/>
    <property type="molecule type" value="Genomic_DNA"/>
</dbReference>
<organism evidence="2 3">
    <name type="scientific">Pelosinus propionicus DSM 13327</name>
    <dbReference type="NCBI Taxonomy" id="1123291"/>
    <lineage>
        <taxon>Bacteria</taxon>
        <taxon>Bacillati</taxon>
        <taxon>Bacillota</taxon>
        <taxon>Negativicutes</taxon>
        <taxon>Selenomonadales</taxon>
        <taxon>Sporomusaceae</taxon>
        <taxon>Pelosinus</taxon>
    </lineage>
</organism>